<organism evidence="3 4">
    <name type="scientific">Diacronema lutheri</name>
    <name type="common">Unicellular marine alga</name>
    <name type="synonym">Monochrysis lutheri</name>
    <dbReference type="NCBI Taxonomy" id="2081491"/>
    <lineage>
        <taxon>Eukaryota</taxon>
        <taxon>Haptista</taxon>
        <taxon>Haptophyta</taxon>
        <taxon>Pavlovophyceae</taxon>
        <taxon>Pavlovales</taxon>
        <taxon>Pavlovaceae</taxon>
        <taxon>Diacronema</taxon>
    </lineage>
</organism>
<dbReference type="InterPro" id="IPR001715">
    <property type="entry name" value="CH_dom"/>
</dbReference>
<dbReference type="Pfam" id="PF00307">
    <property type="entry name" value="CH"/>
    <property type="match status" value="1"/>
</dbReference>
<dbReference type="AlphaFoldDB" id="A0A8J5XK59"/>
<feature type="compositionally biased region" description="Acidic residues" evidence="1">
    <location>
        <begin position="249"/>
        <end position="263"/>
    </location>
</feature>
<name>A0A8J5XK59_DIALT</name>
<dbReference type="InterPro" id="IPR036872">
    <property type="entry name" value="CH_dom_sf"/>
</dbReference>
<sequence>MARTGEPAGAEARAELLAWWNEQFESEATSFADLCDGVLYVQMLDALFPGAVELHRLELAPTTVDERARNLHVFNAAVRRLGVDVGGVIDVPRLARGDADAHAGLAHALRAHADSSALRLDAVQGYAALKARMEARALIGPMRSQANIASACGPGIISPVDGPKVSQRRDELDQLVECLKQEVAKRMQALEEQQSDFYEARHERGLLFSALQRVERICAQMVDEDPGDPLAGDLLAIVGDVPDDWQTAGDDDEYIDDGGEGGA</sequence>
<proteinExistence type="predicted"/>
<dbReference type="PANTHER" id="PTHR10623">
    <property type="entry name" value="MICROTUBULE-ASSOCIATED PROTEIN RP/EB FAMILY MEMBER"/>
    <property type="match status" value="1"/>
</dbReference>
<accession>A0A8J5XK59</accession>
<reference evidence="3" key="1">
    <citation type="submission" date="2021-05" db="EMBL/GenBank/DDBJ databases">
        <title>The genome of the haptophyte Pavlova lutheri (Diacronema luteri, Pavlovales) - a model for lipid biosynthesis in eukaryotic algae.</title>
        <authorList>
            <person name="Hulatt C.J."/>
            <person name="Posewitz M.C."/>
        </authorList>
    </citation>
    <scope>NUCLEOTIDE SEQUENCE</scope>
    <source>
        <strain evidence="3">NIVA-4/92</strain>
    </source>
</reference>
<dbReference type="Proteomes" id="UP000751190">
    <property type="component" value="Unassembled WGS sequence"/>
</dbReference>
<dbReference type="OrthoDB" id="2119228at2759"/>
<evidence type="ECO:0000313" key="3">
    <source>
        <dbReference type="EMBL" id="KAG8469413.1"/>
    </source>
</evidence>
<dbReference type="SUPFAM" id="SSF47576">
    <property type="entry name" value="Calponin-homology domain, CH-domain"/>
    <property type="match status" value="1"/>
</dbReference>
<dbReference type="Gene3D" id="1.10.418.10">
    <property type="entry name" value="Calponin-like domain"/>
    <property type="match status" value="1"/>
</dbReference>
<dbReference type="PROSITE" id="PS50021">
    <property type="entry name" value="CH"/>
    <property type="match status" value="1"/>
</dbReference>
<evidence type="ECO:0000256" key="1">
    <source>
        <dbReference type="SAM" id="MobiDB-lite"/>
    </source>
</evidence>
<dbReference type="InterPro" id="IPR027328">
    <property type="entry name" value="MAPRE"/>
</dbReference>
<feature type="region of interest" description="Disordered" evidence="1">
    <location>
        <begin position="242"/>
        <end position="263"/>
    </location>
</feature>
<evidence type="ECO:0000313" key="4">
    <source>
        <dbReference type="Proteomes" id="UP000751190"/>
    </source>
</evidence>
<feature type="domain" description="Calponin-homology (CH)" evidence="2">
    <location>
        <begin position="10"/>
        <end position="114"/>
    </location>
</feature>
<evidence type="ECO:0000259" key="2">
    <source>
        <dbReference type="PROSITE" id="PS50021"/>
    </source>
</evidence>
<dbReference type="EMBL" id="JAGTXO010000002">
    <property type="protein sequence ID" value="KAG8469413.1"/>
    <property type="molecule type" value="Genomic_DNA"/>
</dbReference>
<protein>
    <recommendedName>
        <fullName evidence="2">Calponin-homology (CH) domain-containing protein</fullName>
    </recommendedName>
</protein>
<gene>
    <name evidence="3" type="ORF">KFE25_005868</name>
</gene>
<dbReference type="GO" id="GO:0008017">
    <property type="term" value="F:microtubule binding"/>
    <property type="evidence" value="ECO:0007669"/>
    <property type="project" value="InterPro"/>
</dbReference>
<comment type="caution">
    <text evidence="3">The sequence shown here is derived from an EMBL/GenBank/DDBJ whole genome shotgun (WGS) entry which is preliminary data.</text>
</comment>
<keyword evidence="4" id="KW-1185">Reference proteome</keyword>